<reference evidence="3" key="1">
    <citation type="submission" date="2018-05" db="EMBL/GenBank/DDBJ databases">
        <authorList>
            <person name="Lanie J.A."/>
            <person name="Ng W.-L."/>
            <person name="Kazmierczak K.M."/>
            <person name="Andrzejewski T.M."/>
            <person name="Davidsen T.M."/>
            <person name="Wayne K.J."/>
            <person name="Tettelin H."/>
            <person name="Glass J.I."/>
            <person name="Rusch D."/>
            <person name="Podicherti R."/>
            <person name="Tsui H.-C.T."/>
            <person name="Winkler M.E."/>
        </authorList>
    </citation>
    <scope>NUCLEOTIDE SEQUENCE</scope>
</reference>
<evidence type="ECO:0000259" key="2">
    <source>
        <dbReference type="Pfam" id="PF07685"/>
    </source>
</evidence>
<dbReference type="Pfam" id="PF13500">
    <property type="entry name" value="AAA_26"/>
    <property type="match status" value="1"/>
</dbReference>
<sequence length="264" mass="28109">FWLEKKNKFTVHGLLGLSFLFYCFGEGLLIDLTIGDNLRNMGVGNKGLFDGLDVEGSDSNAALAVALDLPVLLVIDVSGITRGIAPLLAGYTGFDPDVHIAGVILNRVAGPRQESKLRAAIERYSDLPVLGAIGRDPTLVIEERHLGLVPGNEDPGASARIEEVAKVVESAVDLDAVLALTKGQPNTTAGPVFAAPPRPTGKGLPVRIGIARDRAFGFYYPDDLDAFENAGAELVPFDTLNDQRLPQVDGLFIGGGFPECFLEE</sequence>
<dbReference type="AlphaFoldDB" id="A0A382YB73"/>
<feature type="non-terminal residue" evidence="3">
    <location>
        <position position="1"/>
    </location>
</feature>
<dbReference type="EMBL" id="UINC01174368">
    <property type="protein sequence ID" value="SVD80454.1"/>
    <property type="molecule type" value="Genomic_DNA"/>
</dbReference>
<keyword evidence="1" id="KW-0315">Glutamine amidotransferase</keyword>
<accession>A0A382YB73</accession>
<name>A0A382YB73_9ZZZZ</name>
<feature type="domain" description="CobB/CobQ-like glutamine amidotransferase" evidence="2">
    <location>
        <begin position="207"/>
        <end position="260"/>
    </location>
</feature>
<dbReference type="SUPFAM" id="SSF52540">
    <property type="entry name" value="P-loop containing nucleoside triphosphate hydrolases"/>
    <property type="match status" value="1"/>
</dbReference>
<feature type="non-terminal residue" evidence="3">
    <location>
        <position position="264"/>
    </location>
</feature>
<dbReference type="InterPro" id="IPR027417">
    <property type="entry name" value="P-loop_NTPase"/>
</dbReference>
<dbReference type="SUPFAM" id="SSF52317">
    <property type="entry name" value="Class I glutamine amidotransferase-like"/>
    <property type="match status" value="1"/>
</dbReference>
<dbReference type="Gene3D" id="3.40.50.300">
    <property type="entry name" value="P-loop containing nucleotide triphosphate hydrolases"/>
    <property type="match status" value="1"/>
</dbReference>
<dbReference type="InterPro" id="IPR029062">
    <property type="entry name" value="Class_I_gatase-like"/>
</dbReference>
<dbReference type="GO" id="GO:0042242">
    <property type="term" value="F:cobyrinic acid a,c-diamide synthase activity"/>
    <property type="evidence" value="ECO:0007669"/>
    <property type="project" value="InterPro"/>
</dbReference>
<organism evidence="3">
    <name type="scientific">marine metagenome</name>
    <dbReference type="NCBI Taxonomy" id="408172"/>
    <lineage>
        <taxon>unclassified sequences</taxon>
        <taxon>metagenomes</taxon>
        <taxon>ecological metagenomes</taxon>
    </lineage>
</organism>
<protein>
    <recommendedName>
        <fullName evidence="2">CobB/CobQ-like glutamine amidotransferase domain-containing protein</fullName>
    </recommendedName>
</protein>
<dbReference type="InterPro" id="IPR004484">
    <property type="entry name" value="CbiA/CobB_synth"/>
</dbReference>
<evidence type="ECO:0000313" key="3">
    <source>
        <dbReference type="EMBL" id="SVD80454.1"/>
    </source>
</evidence>
<dbReference type="PANTHER" id="PTHR43873:SF1">
    <property type="entry name" value="COBYRINATE A,C-DIAMIDE SYNTHASE"/>
    <property type="match status" value="1"/>
</dbReference>
<dbReference type="PANTHER" id="PTHR43873">
    <property type="entry name" value="COBYRINATE A,C-DIAMIDE SYNTHASE"/>
    <property type="match status" value="1"/>
</dbReference>
<evidence type="ECO:0000256" key="1">
    <source>
        <dbReference type="ARBA" id="ARBA00022962"/>
    </source>
</evidence>
<dbReference type="Pfam" id="PF07685">
    <property type="entry name" value="GATase_3"/>
    <property type="match status" value="1"/>
</dbReference>
<dbReference type="PROSITE" id="PS51274">
    <property type="entry name" value="GATASE_COBBQ"/>
    <property type="match status" value="1"/>
</dbReference>
<proteinExistence type="predicted"/>
<gene>
    <name evidence="3" type="ORF">METZ01_LOCUS433308</name>
</gene>
<dbReference type="InterPro" id="IPR011698">
    <property type="entry name" value="GATase_3"/>
</dbReference>